<evidence type="ECO:0000256" key="2">
    <source>
        <dbReference type="PIRSR" id="PIRSR640255-2"/>
    </source>
</evidence>
<dbReference type="AlphaFoldDB" id="A0A2U1JVP2"/>
<feature type="active site" description="Proton acceptor" evidence="1">
    <location>
        <position position="67"/>
    </location>
</feature>
<sequence>MAIIRHKHFFLSYSEEHEQAEWAAYYLTRDNRHQHSLSRPYFSLDPLIDTESAHWKNYKNTGFDKGHLVPAADMKFSEEAYGETFYTSNVAPQNRAFNAGVWNRLEQKIRYWADKYTALFIVTGSILHDDLVTIGEEEVSVPDYFFKIVVRVQNDKLVMIPFLVPNAKSDAPLYTFATTIDEIEQITGIDFNQKLSKKIEEKIEKELSYKEWSFS</sequence>
<feature type="domain" description="ENPP1-3/EXOG-like endonuclease/phosphodiesterase" evidence="3">
    <location>
        <begin position="6"/>
        <end position="198"/>
    </location>
</feature>
<dbReference type="SMART" id="SM00892">
    <property type="entry name" value="Endonuclease_NS"/>
    <property type="match status" value="1"/>
</dbReference>
<dbReference type="Pfam" id="PF01223">
    <property type="entry name" value="Endonuclease_NS"/>
    <property type="match status" value="1"/>
</dbReference>
<keyword evidence="5" id="KW-0255">Endonuclease</keyword>
<evidence type="ECO:0000259" key="4">
    <source>
        <dbReference type="SMART" id="SM00892"/>
    </source>
</evidence>
<dbReference type="PANTHER" id="PTHR13966:SF5">
    <property type="entry name" value="ENDONUCLEASE G, MITOCHONDRIAL"/>
    <property type="match status" value="1"/>
</dbReference>
<evidence type="ECO:0000313" key="6">
    <source>
        <dbReference type="Proteomes" id="UP000245618"/>
    </source>
</evidence>
<name>A0A2U1JVP2_9FLAO</name>
<evidence type="ECO:0000256" key="1">
    <source>
        <dbReference type="PIRSR" id="PIRSR640255-1"/>
    </source>
</evidence>
<dbReference type="SUPFAM" id="SSF54060">
    <property type="entry name" value="His-Me finger endonucleases"/>
    <property type="match status" value="1"/>
</dbReference>
<dbReference type="Proteomes" id="UP000245618">
    <property type="component" value="Unassembled WGS sequence"/>
</dbReference>
<dbReference type="GO" id="GO:0016787">
    <property type="term" value="F:hydrolase activity"/>
    <property type="evidence" value="ECO:0007669"/>
    <property type="project" value="InterPro"/>
</dbReference>
<protein>
    <submittedName>
        <fullName evidence="5">Endonuclease</fullName>
    </submittedName>
</protein>
<dbReference type="InterPro" id="IPR040255">
    <property type="entry name" value="Non-specific_endonuclease"/>
</dbReference>
<comment type="caution">
    <text evidence="5">The sequence shown here is derived from an EMBL/GenBank/DDBJ whole genome shotgun (WGS) entry which is preliminary data.</text>
</comment>
<dbReference type="GO" id="GO:0004519">
    <property type="term" value="F:endonuclease activity"/>
    <property type="evidence" value="ECO:0007669"/>
    <property type="project" value="UniProtKB-KW"/>
</dbReference>
<dbReference type="InterPro" id="IPR020821">
    <property type="entry name" value="ENPP1-3/EXOG-like_nuc-like"/>
</dbReference>
<gene>
    <name evidence="5" type="ORF">DB891_08260</name>
</gene>
<dbReference type="InterPro" id="IPR001604">
    <property type="entry name" value="Endo_G_ENPP1-like_dom"/>
</dbReference>
<keyword evidence="5" id="KW-0378">Hydrolase</keyword>
<reference evidence="5 6" key="1">
    <citation type="submission" date="2018-04" db="EMBL/GenBank/DDBJ databases">
        <title>Flavobacterium sp. nov., isolated from glacier ice.</title>
        <authorList>
            <person name="Liu Q."/>
            <person name="Xin Y.-H."/>
        </authorList>
    </citation>
    <scope>NUCLEOTIDE SEQUENCE [LARGE SCALE GENOMIC DNA]</scope>
    <source>
        <strain evidence="5 6">LB2P30</strain>
    </source>
</reference>
<dbReference type="InterPro" id="IPR044925">
    <property type="entry name" value="His-Me_finger_sf"/>
</dbReference>
<keyword evidence="6" id="KW-1185">Reference proteome</keyword>
<keyword evidence="2" id="KW-0479">Metal-binding</keyword>
<organism evidence="5 6">
    <name type="scientific">Flavobacterium laiguense</name>
    <dbReference type="NCBI Taxonomy" id="2169409"/>
    <lineage>
        <taxon>Bacteria</taxon>
        <taxon>Pseudomonadati</taxon>
        <taxon>Bacteroidota</taxon>
        <taxon>Flavobacteriia</taxon>
        <taxon>Flavobacteriales</taxon>
        <taxon>Flavobacteriaceae</taxon>
        <taxon>Flavobacterium</taxon>
    </lineage>
</organism>
<dbReference type="Gene3D" id="3.40.570.10">
    <property type="entry name" value="Extracellular Endonuclease, subunit A"/>
    <property type="match status" value="1"/>
</dbReference>
<proteinExistence type="predicted"/>
<evidence type="ECO:0000313" key="5">
    <source>
        <dbReference type="EMBL" id="PWA09277.1"/>
    </source>
</evidence>
<keyword evidence="5" id="KW-0540">Nuclease</keyword>
<feature type="binding site" evidence="2">
    <location>
        <position position="98"/>
    </location>
    <ligand>
        <name>Mg(2+)</name>
        <dbReference type="ChEBI" id="CHEBI:18420"/>
        <note>catalytic</note>
    </ligand>
</feature>
<dbReference type="GO" id="GO:0046872">
    <property type="term" value="F:metal ion binding"/>
    <property type="evidence" value="ECO:0007669"/>
    <property type="project" value="UniProtKB-KW"/>
</dbReference>
<dbReference type="RefSeq" id="WP_116762433.1">
    <property type="nucleotide sequence ID" value="NZ_QCZH01000007.1"/>
</dbReference>
<dbReference type="GO" id="GO:0003676">
    <property type="term" value="F:nucleic acid binding"/>
    <property type="evidence" value="ECO:0007669"/>
    <property type="project" value="InterPro"/>
</dbReference>
<accession>A0A2U1JVP2</accession>
<dbReference type="SMART" id="SM00477">
    <property type="entry name" value="NUC"/>
    <property type="match status" value="1"/>
</dbReference>
<dbReference type="InterPro" id="IPR044929">
    <property type="entry name" value="DNA/RNA_non-sp_Endonuclease_sf"/>
</dbReference>
<dbReference type="OrthoDB" id="9811262at2"/>
<dbReference type="EMBL" id="QCZH01000007">
    <property type="protein sequence ID" value="PWA09277.1"/>
    <property type="molecule type" value="Genomic_DNA"/>
</dbReference>
<dbReference type="PANTHER" id="PTHR13966">
    <property type="entry name" value="ENDONUCLEASE RELATED"/>
    <property type="match status" value="1"/>
</dbReference>
<feature type="domain" description="DNA/RNA non-specific endonuclease/pyrophosphatase/phosphodiesterase" evidence="4">
    <location>
        <begin position="5"/>
        <end position="198"/>
    </location>
</feature>
<evidence type="ECO:0000259" key="3">
    <source>
        <dbReference type="SMART" id="SM00477"/>
    </source>
</evidence>